<name>A0A1E3SAN7_9MYCO</name>
<dbReference type="RefSeq" id="WP_069403093.1">
    <property type="nucleotide sequence ID" value="NZ_JBKFED010000079.1"/>
</dbReference>
<accession>A0A1E3SAN7</accession>
<protein>
    <recommendedName>
        <fullName evidence="1">DUF3631 domain-containing protein</fullName>
    </recommendedName>
</protein>
<feature type="domain" description="DUF3631" evidence="1">
    <location>
        <begin position="186"/>
        <end position="360"/>
    </location>
</feature>
<dbReference type="InterPro" id="IPR022081">
    <property type="entry name" value="DUF3631"/>
</dbReference>
<dbReference type="AlphaFoldDB" id="A0A1E3SAN7"/>
<organism evidence="2 3">
    <name type="scientific">Mycobacterium sherrisii</name>
    <dbReference type="NCBI Taxonomy" id="243061"/>
    <lineage>
        <taxon>Bacteria</taxon>
        <taxon>Bacillati</taxon>
        <taxon>Actinomycetota</taxon>
        <taxon>Actinomycetes</taxon>
        <taxon>Mycobacteriales</taxon>
        <taxon>Mycobacteriaceae</taxon>
        <taxon>Mycobacterium</taxon>
        <taxon>Mycobacterium simiae complex</taxon>
    </lineage>
</organism>
<comment type="caution">
    <text evidence="2">The sequence shown here is derived from an EMBL/GenBank/DDBJ whole genome shotgun (WGS) entry which is preliminary data.</text>
</comment>
<dbReference type="Proteomes" id="UP000094224">
    <property type="component" value="Unassembled WGS sequence"/>
</dbReference>
<evidence type="ECO:0000259" key="1">
    <source>
        <dbReference type="Pfam" id="PF12307"/>
    </source>
</evidence>
<sequence>MTALSDHLADIAHLAPVNGRTVLDAVADFLDRFIAYPSEHALYAHALWLAHTWRMDEWDSTPRLAFMSPEKGSGKTRSLEVSEHLVPRAVRVSQATTGYILAKISEDPPPTLFYDEIDTVYGRNARGNEDLRAVLNAGHRQGAIAGRRNWGNDGLAGQDYPAYCAVALASLGRLRETVADRAVVIHMKKRKQTERVEPWRPRVNAKEAEALGDALGAWMRDAALSWPHNMPVEDRAADVWEALIMVADAAGGHWPASARAAAVVLTSEKPQASRGIELLRDLRIIFGSNDKMRSEHILGALAQLPESPWNRFHADGTPLDFRELARLLKEYDIRPKDVWIDGVSAKGYTADDLRDAWERYIHPSTVREDRENREKPCTAGNL</sequence>
<reference evidence="3" key="1">
    <citation type="submission" date="2016-09" db="EMBL/GenBank/DDBJ databases">
        <authorList>
            <person name="Greninger A.L."/>
            <person name="Jerome K.R."/>
            <person name="Mcnair B."/>
            <person name="Wallis C."/>
            <person name="Fang F."/>
        </authorList>
    </citation>
    <scope>NUCLEOTIDE SEQUENCE [LARGE SCALE GENOMIC DNA]</scope>
    <source>
        <strain evidence="3">BC1_M4</strain>
    </source>
</reference>
<dbReference type="EMBL" id="MIHC01000092">
    <property type="protein sequence ID" value="ODQ98637.1"/>
    <property type="molecule type" value="Genomic_DNA"/>
</dbReference>
<dbReference type="Pfam" id="PF12307">
    <property type="entry name" value="DUF3631"/>
    <property type="match status" value="1"/>
</dbReference>
<keyword evidence="3" id="KW-1185">Reference proteome</keyword>
<evidence type="ECO:0000313" key="3">
    <source>
        <dbReference type="Proteomes" id="UP000094224"/>
    </source>
</evidence>
<gene>
    <name evidence="2" type="ORF">BHQ21_25785</name>
</gene>
<proteinExistence type="predicted"/>
<evidence type="ECO:0000313" key="2">
    <source>
        <dbReference type="EMBL" id="ODQ98637.1"/>
    </source>
</evidence>